<evidence type="ECO:0000313" key="2">
    <source>
        <dbReference type="Proteomes" id="UP000694044"/>
    </source>
</evidence>
<gene>
    <name evidence="1" type="ORF">PHYPSEUDO_012908</name>
</gene>
<name>A0A8T1W7U9_9STRA</name>
<proteinExistence type="predicted"/>
<dbReference type="Proteomes" id="UP000694044">
    <property type="component" value="Unassembled WGS sequence"/>
</dbReference>
<dbReference type="OrthoDB" id="91122at2759"/>
<accession>A0A8T1W7U9</accession>
<comment type="caution">
    <text evidence="1">The sequence shown here is derived from an EMBL/GenBank/DDBJ whole genome shotgun (WGS) entry which is preliminary data.</text>
</comment>
<keyword evidence="2" id="KW-1185">Reference proteome</keyword>
<dbReference type="PANTHER" id="PTHR13510">
    <property type="entry name" value="FYVE-FINGER-CONTAINING RAB5 EFFECTOR PROTEIN RABENOSYN-5-RELATED"/>
    <property type="match status" value="1"/>
</dbReference>
<evidence type="ECO:0008006" key="3">
    <source>
        <dbReference type="Google" id="ProtNLM"/>
    </source>
</evidence>
<dbReference type="InterPro" id="IPR052727">
    <property type="entry name" value="Rab4/Rab5_effector"/>
</dbReference>
<dbReference type="AlphaFoldDB" id="A0A8T1W7U9"/>
<dbReference type="EMBL" id="JAGDFM010000064">
    <property type="protein sequence ID" value="KAG7388250.1"/>
    <property type="molecule type" value="Genomic_DNA"/>
</dbReference>
<evidence type="ECO:0000313" key="1">
    <source>
        <dbReference type="EMBL" id="KAG7388250.1"/>
    </source>
</evidence>
<dbReference type="PANTHER" id="PTHR13510:SF44">
    <property type="entry name" value="RABENOSYN-5"/>
    <property type="match status" value="1"/>
</dbReference>
<sequence length="404" mass="45252">MGKNRFVVNPFGHLLLSDVDKSKLKEFAYNFFDQSVLKYEAFIGDGGPKVDPKEWKLIKTKEDSRVYMERDPPIRTSISGSVSDHPALLMTGITWGTVEDCMYGAYSPTLEAMRLKASYVEDMSGGAVLAVLEEPTPEDPFQSMTVKWVELDLPFNSTTLVKNRDYVYIEYMKTVKLSNGERIGCQIYHSINFPQTKDLPGRVRANMTVCNIFRQLGPDTVEVYGSGIVDPAGDMIKAFVVPSMATGYLTVLKYAHCSKMKKISWLLGKRYELARELGALGRAHICVTCCTPISKLRRGDYSRSEGSTCKLCVGYLCRSCRIQRKLTFTSSDLQMEQRKVSFCGLCLQQARTMSPMEMIKDKMQLASKDRQLTATSCGTIDSSYVSSTSSESYPCSQSEYQSTG</sequence>
<protein>
    <recommendedName>
        <fullName evidence="3">START domain-containing protein</fullName>
    </recommendedName>
</protein>
<reference evidence="1" key="1">
    <citation type="submission" date="2021-02" db="EMBL/GenBank/DDBJ databases">
        <authorList>
            <person name="Palmer J.M."/>
        </authorList>
    </citation>
    <scope>NUCLEOTIDE SEQUENCE</scope>
    <source>
        <strain evidence="1">SCRP734</strain>
    </source>
</reference>
<organism evidence="1 2">
    <name type="scientific">Phytophthora pseudosyringae</name>
    <dbReference type="NCBI Taxonomy" id="221518"/>
    <lineage>
        <taxon>Eukaryota</taxon>
        <taxon>Sar</taxon>
        <taxon>Stramenopiles</taxon>
        <taxon>Oomycota</taxon>
        <taxon>Peronosporomycetes</taxon>
        <taxon>Peronosporales</taxon>
        <taxon>Peronosporaceae</taxon>
        <taxon>Phytophthora</taxon>
    </lineage>
</organism>